<dbReference type="GO" id="GO:0022857">
    <property type="term" value="F:transmembrane transporter activity"/>
    <property type="evidence" value="ECO:0007669"/>
    <property type="project" value="InterPro"/>
</dbReference>
<keyword evidence="4 6" id="KW-1133">Transmembrane helix</keyword>
<feature type="transmembrane region" description="Helical" evidence="6">
    <location>
        <begin position="53"/>
        <end position="71"/>
    </location>
</feature>
<feature type="transmembrane region" description="Helical" evidence="6">
    <location>
        <begin position="78"/>
        <end position="99"/>
    </location>
</feature>
<feature type="transmembrane region" description="Helical" evidence="6">
    <location>
        <begin position="317"/>
        <end position="333"/>
    </location>
</feature>
<dbReference type="GO" id="GO:0005886">
    <property type="term" value="C:plasma membrane"/>
    <property type="evidence" value="ECO:0007669"/>
    <property type="project" value="UniProtKB-SubCell"/>
</dbReference>
<evidence type="ECO:0000256" key="1">
    <source>
        <dbReference type="ARBA" id="ARBA00004651"/>
    </source>
</evidence>
<gene>
    <name evidence="7" type="ORF">K8V32_04600</name>
</gene>
<feature type="transmembrane region" description="Helical" evidence="6">
    <location>
        <begin position="292"/>
        <end position="311"/>
    </location>
</feature>
<dbReference type="EMBL" id="DYXC01000060">
    <property type="protein sequence ID" value="HJF14070.1"/>
    <property type="molecule type" value="Genomic_DNA"/>
</dbReference>
<keyword evidence="3 6" id="KW-0812">Transmembrane</keyword>
<dbReference type="RefSeq" id="WP_303903590.1">
    <property type="nucleotide sequence ID" value="NZ_DYXC01000060.1"/>
</dbReference>
<evidence type="ECO:0000256" key="2">
    <source>
        <dbReference type="ARBA" id="ARBA00022475"/>
    </source>
</evidence>
<comment type="caution">
    <text evidence="7">The sequence shown here is derived from an EMBL/GenBank/DDBJ whole genome shotgun (WGS) entry which is preliminary data.</text>
</comment>
<evidence type="ECO:0000256" key="6">
    <source>
        <dbReference type="SAM" id="Phobius"/>
    </source>
</evidence>
<evidence type="ECO:0000313" key="7">
    <source>
        <dbReference type="EMBL" id="HJF14070.1"/>
    </source>
</evidence>
<comment type="subcellular location">
    <subcellularLocation>
        <location evidence="1">Cell membrane</location>
        <topology evidence="1">Multi-pass membrane protein</topology>
    </subcellularLocation>
</comment>
<dbReference type="PANTHER" id="PTHR32196">
    <property type="entry name" value="ABC TRANSPORTER PERMEASE PROTEIN YPHD-RELATED-RELATED"/>
    <property type="match status" value="1"/>
</dbReference>
<name>A0A921FKW4_9MICC</name>
<feature type="transmembrane region" description="Helical" evidence="6">
    <location>
        <begin position="111"/>
        <end position="132"/>
    </location>
</feature>
<reference evidence="7" key="1">
    <citation type="journal article" date="2021" name="PeerJ">
        <title>Extensive microbial diversity within the chicken gut microbiome revealed by metagenomics and culture.</title>
        <authorList>
            <person name="Gilroy R."/>
            <person name="Ravi A."/>
            <person name="Getino M."/>
            <person name="Pursley I."/>
            <person name="Horton D.L."/>
            <person name="Alikhan N.F."/>
            <person name="Baker D."/>
            <person name="Gharbi K."/>
            <person name="Hall N."/>
            <person name="Watson M."/>
            <person name="Adriaenssens E.M."/>
            <person name="Foster-Nyarko E."/>
            <person name="Jarju S."/>
            <person name="Secka A."/>
            <person name="Antonio M."/>
            <person name="Oren A."/>
            <person name="Chaudhuri R.R."/>
            <person name="La Ragione R."/>
            <person name="Hildebrand F."/>
            <person name="Pallen M.J."/>
        </authorList>
    </citation>
    <scope>NUCLEOTIDE SEQUENCE</scope>
    <source>
        <strain evidence="7">ChiHjej13B12-14962</strain>
    </source>
</reference>
<dbReference type="Proteomes" id="UP000703315">
    <property type="component" value="Unassembled WGS sequence"/>
</dbReference>
<dbReference type="AlphaFoldDB" id="A0A921FKW4"/>
<dbReference type="Pfam" id="PF02653">
    <property type="entry name" value="BPD_transp_2"/>
    <property type="match status" value="1"/>
</dbReference>
<feature type="transmembrane region" description="Helical" evidence="6">
    <location>
        <begin position="28"/>
        <end position="47"/>
    </location>
</feature>
<evidence type="ECO:0000256" key="4">
    <source>
        <dbReference type="ARBA" id="ARBA00022989"/>
    </source>
</evidence>
<evidence type="ECO:0000256" key="3">
    <source>
        <dbReference type="ARBA" id="ARBA00022692"/>
    </source>
</evidence>
<feature type="transmembrane region" description="Helical" evidence="6">
    <location>
        <begin position="233"/>
        <end position="255"/>
    </location>
</feature>
<evidence type="ECO:0000256" key="5">
    <source>
        <dbReference type="ARBA" id="ARBA00023136"/>
    </source>
</evidence>
<keyword evidence="5 6" id="KW-0472">Membrane</keyword>
<protein>
    <submittedName>
        <fullName evidence="7">ABC transporter permease</fullName>
    </submittedName>
</protein>
<keyword evidence="2" id="KW-1003">Cell membrane</keyword>
<organism evidence="7 8">
    <name type="scientific">Enteractinococcus helveticum</name>
    <dbReference type="NCBI Taxonomy" id="1837282"/>
    <lineage>
        <taxon>Bacteria</taxon>
        <taxon>Bacillati</taxon>
        <taxon>Actinomycetota</taxon>
        <taxon>Actinomycetes</taxon>
        <taxon>Micrococcales</taxon>
        <taxon>Micrococcaceae</taxon>
    </lineage>
</organism>
<sequence>MTTTHTVVDARHDAPAVPSRWTKFRLSVLRLPILQLSVLLALVLWLVISIPAFVNRLSIVSVLILAALLAFAALGQTFVVLIGGLDLAIPGYIIVGAFISSNLAGGAGWPIPLALLMTVVICGLMGAFVGFVSHRYNIQPLVLTLGVNAALVGGTLFVAKANFTSAPPDSLRALTAINGTTFGLPIPPILLIVLTAVVLVWLFLTRTASGRRLYATGTNARAAELTRVHTGKVWTLTFATSGIAAGIAGMFIASFSAGWSANIGEPYFFTGLAAVLLGGTTFGSIHGSYTRTVLGALILTLLSTIVLSVGMSESGSRIIYGFVVIAAAFLYGRERHVRNRF</sequence>
<feature type="transmembrane region" description="Helical" evidence="6">
    <location>
        <begin position="267"/>
        <end position="285"/>
    </location>
</feature>
<reference evidence="7" key="2">
    <citation type="submission" date="2021-09" db="EMBL/GenBank/DDBJ databases">
        <authorList>
            <person name="Gilroy R."/>
        </authorList>
    </citation>
    <scope>NUCLEOTIDE SEQUENCE</scope>
    <source>
        <strain evidence="7">ChiHjej13B12-14962</strain>
    </source>
</reference>
<feature type="transmembrane region" description="Helical" evidence="6">
    <location>
        <begin position="182"/>
        <end position="204"/>
    </location>
</feature>
<proteinExistence type="predicted"/>
<feature type="transmembrane region" description="Helical" evidence="6">
    <location>
        <begin position="141"/>
        <end position="162"/>
    </location>
</feature>
<accession>A0A921FKW4</accession>
<dbReference type="InterPro" id="IPR001851">
    <property type="entry name" value="ABC_transp_permease"/>
</dbReference>
<dbReference type="CDD" id="cd06579">
    <property type="entry name" value="TM_PBP1_transp_AraH_like"/>
    <property type="match status" value="1"/>
</dbReference>
<evidence type="ECO:0000313" key="8">
    <source>
        <dbReference type="Proteomes" id="UP000703315"/>
    </source>
</evidence>